<protein>
    <submittedName>
        <fullName evidence="2">Alpha/beta fold hydrolase</fullName>
    </submittedName>
</protein>
<evidence type="ECO:0000313" key="2">
    <source>
        <dbReference type="EMBL" id="MFC4852418.1"/>
    </source>
</evidence>
<dbReference type="GO" id="GO:0016787">
    <property type="term" value="F:hydrolase activity"/>
    <property type="evidence" value="ECO:0007669"/>
    <property type="project" value="UniProtKB-KW"/>
</dbReference>
<dbReference type="SUPFAM" id="SSF53474">
    <property type="entry name" value="alpha/beta-Hydrolases"/>
    <property type="match status" value="1"/>
</dbReference>
<dbReference type="PRINTS" id="PR00111">
    <property type="entry name" value="ABHYDROLASE"/>
</dbReference>
<dbReference type="Pfam" id="PF12697">
    <property type="entry name" value="Abhydrolase_6"/>
    <property type="match status" value="1"/>
</dbReference>
<dbReference type="Gene3D" id="3.40.50.1820">
    <property type="entry name" value="alpha/beta hydrolase"/>
    <property type="match status" value="1"/>
</dbReference>
<accession>A0ABV9RUY4</accession>
<dbReference type="RefSeq" id="WP_378054109.1">
    <property type="nucleotide sequence ID" value="NZ_JBHSIS010000002.1"/>
</dbReference>
<comment type="caution">
    <text evidence="2">The sequence shown here is derived from an EMBL/GenBank/DDBJ whole genome shotgun (WGS) entry which is preliminary data.</text>
</comment>
<organism evidence="2 3">
    <name type="scientific">Actinophytocola glycyrrhizae</name>
    <dbReference type="NCBI Taxonomy" id="2044873"/>
    <lineage>
        <taxon>Bacteria</taxon>
        <taxon>Bacillati</taxon>
        <taxon>Actinomycetota</taxon>
        <taxon>Actinomycetes</taxon>
        <taxon>Pseudonocardiales</taxon>
        <taxon>Pseudonocardiaceae</taxon>
    </lineage>
</organism>
<dbReference type="EMBL" id="JBHSIS010000002">
    <property type="protein sequence ID" value="MFC4852418.1"/>
    <property type="molecule type" value="Genomic_DNA"/>
</dbReference>
<feature type="domain" description="AB hydrolase-1" evidence="1">
    <location>
        <begin position="30"/>
        <end position="334"/>
    </location>
</feature>
<keyword evidence="2" id="KW-0378">Hydrolase</keyword>
<name>A0ABV9RUY4_9PSEU</name>
<evidence type="ECO:0000259" key="1">
    <source>
        <dbReference type="Pfam" id="PF12697"/>
    </source>
</evidence>
<dbReference type="InterPro" id="IPR000073">
    <property type="entry name" value="AB_hydrolase_1"/>
</dbReference>
<proteinExistence type="predicted"/>
<dbReference type="PANTHER" id="PTHR43689:SF8">
    <property type="entry name" value="ALPHA_BETA-HYDROLASES SUPERFAMILY PROTEIN"/>
    <property type="match status" value="1"/>
</dbReference>
<evidence type="ECO:0000313" key="3">
    <source>
        <dbReference type="Proteomes" id="UP001595859"/>
    </source>
</evidence>
<dbReference type="Proteomes" id="UP001595859">
    <property type="component" value="Unassembled WGS sequence"/>
</dbReference>
<reference evidence="3" key="1">
    <citation type="journal article" date="2019" name="Int. J. Syst. Evol. Microbiol.">
        <title>The Global Catalogue of Microorganisms (GCM) 10K type strain sequencing project: providing services to taxonomists for standard genome sequencing and annotation.</title>
        <authorList>
            <consortium name="The Broad Institute Genomics Platform"/>
            <consortium name="The Broad Institute Genome Sequencing Center for Infectious Disease"/>
            <person name="Wu L."/>
            <person name="Ma J."/>
        </authorList>
    </citation>
    <scope>NUCLEOTIDE SEQUENCE [LARGE SCALE GENOMIC DNA]</scope>
    <source>
        <strain evidence="3">ZS-22-S1</strain>
    </source>
</reference>
<dbReference type="PANTHER" id="PTHR43689">
    <property type="entry name" value="HYDROLASE"/>
    <property type="match status" value="1"/>
</dbReference>
<dbReference type="InterPro" id="IPR029058">
    <property type="entry name" value="AB_hydrolase_fold"/>
</dbReference>
<gene>
    <name evidence="2" type="ORF">ACFPCV_02800</name>
</gene>
<keyword evidence="3" id="KW-1185">Reference proteome</keyword>
<sequence length="342" mass="36424">MLNGITAKRVTTPRLTAQVLSVEGRDGDPVVFVHGNVSSSLFWQRQMLDLPAGYRPLAVDLRGFGGSDPLPVDATRGLRDFTDDVLSLDLGPAHYVGWSMGGGVIMQLLRDHPELVRTLTLVNPVSPYGFGGTTDADGTLISPDGAGAGAGGANPDFVARLADGDRGADPTSPRTIMHTFYVHPPCTLADEDEFVESMLTTRTGEGNYPGDTVPSDVWPGAAPGQRGVLNTMAPNHFRIDDLHTITRKPPILWLRGANDQIVSDTSMFDLAHLGQLGAVPGWPGAETHPPQPMVTQTRAALDRYAAAGGAYEEIVFPDTGHSPHIERPAEFAAALHKGLTRG</sequence>